<dbReference type="Gene3D" id="1.20.1740.10">
    <property type="entry name" value="Amino acid/polyamine transporter I"/>
    <property type="match status" value="1"/>
</dbReference>
<accession>F4PF07</accession>
<dbReference type="AlphaFoldDB" id="F4PF07"/>
<feature type="transmembrane region" description="Helical" evidence="6">
    <location>
        <begin position="312"/>
        <end position="327"/>
    </location>
</feature>
<evidence type="ECO:0000256" key="5">
    <source>
        <dbReference type="ARBA" id="ARBA00023136"/>
    </source>
</evidence>
<name>F4PF07_BATDJ</name>
<keyword evidence="4 6" id="KW-1133">Transmembrane helix</keyword>
<dbReference type="HOGENOM" id="CLU_047547_0_2_1"/>
<dbReference type="GO" id="GO:0009847">
    <property type="term" value="P:spore germination"/>
    <property type="evidence" value="ECO:0007669"/>
    <property type="project" value="InterPro"/>
</dbReference>
<feature type="transmembrane region" description="Helical" evidence="6">
    <location>
        <begin position="87"/>
        <end position="105"/>
    </location>
</feature>
<dbReference type="Pfam" id="PF03845">
    <property type="entry name" value="Spore_permease"/>
    <property type="match status" value="1"/>
</dbReference>
<dbReference type="InParanoid" id="F4PF07"/>
<evidence type="ECO:0000256" key="1">
    <source>
        <dbReference type="ARBA" id="ARBA00004141"/>
    </source>
</evidence>
<evidence type="ECO:0000256" key="2">
    <source>
        <dbReference type="ARBA" id="ARBA00022448"/>
    </source>
</evidence>
<reference evidence="7 8" key="1">
    <citation type="submission" date="2009-12" db="EMBL/GenBank/DDBJ databases">
        <title>The draft genome of Batrachochytrium dendrobatidis.</title>
        <authorList>
            <consortium name="US DOE Joint Genome Institute (JGI-PGF)"/>
            <person name="Kuo A."/>
            <person name="Salamov A."/>
            <person name="Schmutz J."/>
            <person name="Lucas S."/>
            <person name="Pitluck S."/>
            <person name="Rosenblum E."/>
            <person name="Stajich J."/>
            <person name="Eisen M."/>
            <person name="Grigoriev I.V."/>
        </authorList>
    </citation>
    <scope>NUCLEOTIDE SEQUENCE [LARGE SCALE GENOMIC DNA]</scope>
    <source>
        <strain evidence="8">JAM81 / FGSC 10211</strain>
    </source>
</reference>
<evidence type="ECO:0000256" key="3">
    <source>
        <dbReference type="ARBA" id="ARBA00022692"/>
    </source>
</evidence>
<evidence type="ECO:0000256" key="6">
    <source>
        <dbReference type="SAM" id="Phobius"/>
    </source>
</evidence>
<dbReference type="PANTHER" id="PTHR34975:SF2">
    <property type="entry name" value="SPORE GERMINATION PROTEIN A2"/>
    <property type="match status" value="1"/>
</dbReference>
<evidence type="ECO:0000313" key="7">
    <source>
        <dbReference type="EMBL" id="EGF76189.1"/>
    </source>
</evidence>
<evidence type="ECO:0008006" key="9">
    <source>
        <dbReference type="Google" id="ProtNLM"/>
    </source>
</evidence>
<feature type="transmembrane region" description="Helical" evidence="6">
    <location>
        <begin position="276"/>
        <end position="300"/>
    </location>
</feature>
<dbReference type="EMBL" id="GL882903">
    <property type="protein sequence ID" value="EGF76189.1"/>
    <property type="molecule type" value="Genomic_DNA"/>
</dbReference>
<feature type="transmembrane region" description="Helical" evidence="6">
    <location>
        <begin position="192"/>
        <end position="211"/>
    </location>
</feature>
<keyword evidence="3 6" id="KW-0812">Transmembrane</keyword>
<keyword evidence="5 6" id="KW-0472">Membrane</keyword>
<dbReference type="Proteomes" id="UP000007241">
    <property type="component" value="Unassembled WGS sequence"/>
</dbReference>
<evidence type="ECO:0000256" key="4">
    <source>
        <dbReference type="ARBA" id="ARBA00022989"/>
    </source>
</evidence>
<feature type="transmembrane region" description="Helical" evidence="6">
    <location>
        <begin position="151"/>
        <end position="172"/>
    </location>
</feature>
<protein>
    <recommendedName>
        <fullName evidence="9">Amino acid transporter transmembrane domain-containing protein</fullName>
    </recommendedName>
</protein>
<keyword evidence="2" id="KW-0813">Transport</keyword>
<feature type="transmembrane region" description="Helical" evidence="6">
    <location>
        <begin position="16"/>
        <end position="34"/>
    </location>
</feature>
<gene>
    <name evidence="7" type="ORF">BATDEDRAFT_92963</name>
</gene>
<organism evidence="7 8">
    <name type="scientific">Batrachochytrium dendrobatidis (strain JAM81 / FGSC 10211)</name>
    <name type="common">Frog chytrid fungus</name>
    <dbReference type="NCBI Taxonomy" id="684364"/>
    <lineage>
        <taxon>Eukaryota</taxon>
        <taxon>Fungi</taxon>
        <taxon>Fungi incertae sedis</taxon>
        <taxon>Chytridiomycota</taxon>
        <taxon>Chytridiomycota incertae sedis</taxon>
        <taxon>Chytridiomycetes</taxon>
        <taxon>Rhizophydiales</taxon>
        <taxon>Rhizophydiales incertae sedis</taxon>
        <taxon>Batrachochytrium</taxon>
    </lineage>
</organism>
<dbReference type="InterPro" id="IPR004761">
    <property type="entry name" value="Spore_GerAB"/>
</dbReference>
<dbReference type="PANTHER" id="PTHR34975">
    <property type="entry name" value="SPORE GERMINATION PROTEIN A2"/>
    <property type="match status" value="1"/>
</dbReference>
<sequence length="365" mass="40647">MNSMEDKNIQISNKDIIIAVPSTIVAVGILSLPAKLAEETISSDGWIPLVISGMIMIFVTWLVVKLASSFPNQSFLTFASKLVTRPIAIILTFLFVVQGIFLAAFEVRQIADISQIYLLNDTPMEVLSLSFLLVVVYAVSGERAGIFRLNMLFFPFITLISFFVIFLSIGWIETENLLPVFQTDIGGFAEGMKSSIIFYGNIGLLLFYIGFAKQPKKAPKMAAIGMTFVVVLYTLLFIVCVGVMGNGATTNIIYPTIDLAKELEIPGGFFERFESVFFMIWVMAIFTTAVMALDVTVLALQSLFKKLKKQNIIFTIAPLVFFIGQIPKDYVEISTFTLFTTYYALILLFLVTLLFTIMSKIKGVK</sequence>
<keyword evidence="8" id="KW-1185">Reference proteome</keyword>
<dbReference type="NCBIfam" id="TIGR00912">
    <property type="entry name" value="2A0309"/>
    <property type="match status" value="1"/>
</dbReference>
<feature type="transmembrane region" description="Helical" evidence="6">
    <location>
        <begin position="333"/>
        <end position="357"/>
    </location>
</feature>
<feature type="transmembrane region" description="Helical" evidence="6">
    <location>
        <begin position="223"/>
        <end position="245"/>
    </location>
</feature>
<dbReference type="OMA" id="VIWIMQI"/>
<comment type="subcellular location">
    <subcellularLocation>
        <location evidence="1">Membrane</location>
        <topology evidence="1">Multi-pass membrane protein</topology>
    </subcellularLocation>
</comment>
<proteinExistence type="predicted"/>
<dbReference type="GO" id="GO:0016020">
    <property type="term" value="C:membrane"/>
    <property type="evidence" value="ECO:0007669"/>
    <property type="project" value="UniProtKB-SubCell"/>
</dbReference>
<evidence type="ECO:0000313" key="8">
    <source>
        <dbReference type="Proteomes" id="UP000007241"/>
    </source>
</evidence>
<feature type="transmembrane region" description="Helical" evidence="6">
    <location>
        <begin position="46"/>
        <end position="67"/>
    </location>
</feature>